<dbReference type="InterPro" id="IPR036872">
    <property type="entry name" value="CH_dom_sf"/>
</dbReference>
<evidence type="ECO:0000313" key="19">
    <source>
        <dbReference type="WBParaSite" id="Pan_g13045.t1"/>
    </source>
</evidence>
<feature type="domain" description="Calponin-homology (CH)" evidence="17">
    <location>
        <begin position="113"/>
        <end position="217"/>
    </location>
</feature>
<keyword evidence="5" id="KW-0963">Cytoplasm</keyword>
<evidence type="ECO:0000256" key="1">
    <source>
        <dbReference type="ARBA" id="ARBA00004245"/>
    </source>
</evidence>
<evidence type="ECO:0000256" key="9">
    <source>
        <dbReference type="ARBA" id="ARBA00022737"/>
    </source>
</evidence>
<protein>
    <submittedName>
        <fullName evidence="19">Spectrin beta chain</fullName>
    </submittedName>
</protein>
<feature type="coiled-coil region" evidence="13">
    <location>
        <begin position="3393"/>
        <end position="3427"/>
    </location>
</feature>
<feature type="region of interest" description="Disordered" evidence="14">
    <location>
        <begin position="1"/>
        <end position="39"/>
    </location>
</feature>
<keyword evidence="18" id="KW-1185">Reference proteome</keyword>
<evidence type="ECO:0000256" key="5">
    <source>
        <dbReference type="ARBA" id="ARBA00022490"/>
    </source>
</evidence>
<dbReference type="PRINTS" id="PR00683">
    <property type="entry name" value="SPECTRINPH"/>
</dbReference>
<dbReference type="SUPFAM" id="SSF50044">
    <property type="entry name" value="SH3-domain"/>
    <property type="match status" value="1"/>
</dbReference>
<dbReference type="WBParaSite" id="Pan_g13045.t1">
    <property type="protein sequence ID" value="Pan_g13045.t1"/>
    <property type="gene ID" value="Pan_g13045"/>
</dbReference>
<dbReference type="InterPro" id="IPR001605">
    <property type="entry name" value="PH_dom-spectrin-type"/>
</dbReference>
<keyword evidence="7" id="KW-0344">Guanine-nucleotide releasing factor</keyword>
<dbReference type="SUPFAM" id="SSF46966">
    <property type="entry name" value="Spectrin repeat"/>
    <property type="match status" value="23"/>
</dbReference>
<dbReference type="GO" id="GO:0051693">
    <property type="term" value="P:actin filament capping"/>
    <property type="evidence" value="ECO:0007669"/>
    <property type="project" value="UniProtKB-KW"/>
</dbReference>
<dbReference type="PANTHER" id="PTHR11915">
    <property type="entry name" value="SPECTRIN/FILAMIN RELATED CYTOSKELETAL PROTEIN"/>
    <property type="match status" value="1"/>
</dbReference>
<dbReference type="Pfam" id="PF00435">
    <property type="entry name" value="Spectrin"/>
    <property type="match status" value="27"/>
</dbReference>
<dbReference type="SMART" id="SM00150">
    <property type="entry name" value="SPEC"/>
    <property type="match status" value="29"/>
</dbReference>
<feature type="coiled-coil region" evidence="13">
    <location>
        <begin position="1934"/>
        <end position="2000"/>
    </location>
</feature>
<dbReference type="FunFam" id="1.20.58.60:FF:000019">
    <property type="entry name" value="Spectrin beta chain"/>
    <property type="match status" value="1"/>
</dbReference>
<dbReference type="InterPro" id="IPR001715">
    <property type="entry name" value="CH_dom"/>
</dbReference>
<dbReference type="GO" id="GO:0005543">
    <property type="term" value="F:phospholipid binding"/>
    <property type="evidence" value="ECO:0007669"/>
    <property type="project" value="InterPro"/>
</dbReference>
<organism evidence="18 19">
    <name type="scientific">Panagrellus redivivus</name>
    <name type="common">Microworm</name>
    <dbReference type="NCBI Taxonomy" id="6233"/>
    <lineage>
        <taxon>Eukaryota</taxon>
        <taxon>Metazoa</taxon>
        <taxon>Ecdysozoa</taxon>
        <taxon>Nematoda</taxon>
        <taxon>Chromadorea</taxon>
        <taxon>Rhabditida</taxon>
        <taxon>Tylenchina</taxon>
        <taxon>Panagrolaimomorpha</taxon>
        <taxon>Panagrolaimoidea</taxon>
        <taxon>Panagrolaimidae</taxon>
        <taxon>Panagrellus</taxon>
    </lineage>
</organism>
<dbReference type="Gene3D" id="1.20.58.60">
    <property type="match status" value="23"/>
</dbReference>
<dbReference type="PROSITE" id="PS00019">
    <property type="entry name" value="ACTININ_1"/>
    <property type="match status" value="1"/>
</dbReference>
<keyword evidence="9" id="KW-0677">Repeat</keyword>
<feature type="compositionally biased region" description="Basic and acidic residues" evidence="14">
    <location>
        <begin position="3898"/>
        <end position="3909"/>
    </location>
</feature>
<evidence type="ECO:0000256" key="6">
    <source>
        <dbReference type="ARBA" id="ARBA00022553"/>
    </source>
</evidence>
<feature type="coiled-coil region" evidence="13">
    <location>
        <begin position="833"/>
        <end position="860"/>
    </location>
</feature>
<reference evidence="18" key="1">
    <citation type="journal article" date="2013" name="Genetics">
        <title>The draft genome and transcriptome of Panagrellus redivivus are shaped by the harsh demands of a free-living lifestyle.</title>
        <authorList>
            <person name="Srinivasan J."/>
            <person name="Dillman A.R."/>
            <person name="Macchietto M.G."/>
            <person name="Heikkinen L."/>
            <person name="Lakso M."/>
            <person name="Fracchia K.M."/>
            <person name="Antoshechkin I."/>
            <person name="Mortazavi A."/>
            <person name="Wong G."/>
            <person name="Sternberg P.W."/>
        </authorList>
    </citation>
    <scope>NUCLEOTIDE SEQUENCE [LARGE SCALE GENOMIC DNA]</scope>
    <source>
        <strain evidence="18">MT8872</strain>
    </source>
</reference>
<feature type="region of interest" description="Disordered" evidence="14">
    <location>
        <begin position="56"/>
        <end position="90"/>
    </location>
</feature>
<keyword evidence="13" id="KW-0175">Coiled coil</keyword>
<proteinExistence type="inferred from homology"/>
<dbReference type="CDD" id="cd21193">
    <property type="entry name" value="CH_beta_spectrin_rpt1"/>
    <property type="match status" value="1"/>
</dbReference>
<feature type="domain" description="Calponin-homology (CH)" evidence="17">
    <location>
        <begin position="232"/>
        <end position="337"/>
    </location>
</feature>
<feature type="domain" description="PH" evidence="16">
    <location>
        <begin position="3754"/>
        <end position="3872"/>
    </location>
</feature>
<dbReference type="PROSITE" id="PS50002">
    <property type="entry name" value="SH3"/>
    <property type="match status" value="1"/>
</dbReference>
<feature type="coiled-coil region" evidence="13">
    <location>
        <begin position="654"/>
        <end position="681"/>
    </location>
</feature>
<evidence type="ECO:0000256" key="3">
    <source>
        <dbReference type="ARBA" id="ARBA00022443"/>
    </source>
</evidence>
<dbReference type="SMART" id="SM00326">
    <property type="entry name" value="SH3"/>
    <property type="match status" value="1"/>
</dbReference>
<dbReference type="InterPro" id="IPR001589">
    <property type="entry name" value="Actinin_actin-bd_CS"/>
</dbReference>
<dbReference type="Proteomes" id="UP000492821">
    <property type="component" value="Unassembled WGS sequence"/>
</dbReference>
<dbReference type="InterPro" id="IPR018159">
    <property type="entry name" value="Spectrin/alpha-actinin"/>
</dbReference>
<evidence type="ECO:0000313" key="18">
    <source>
        <dbReference type="Proteomes" id="UP000492821"/>
    </source>
</evidence>
<dbReference type="Pfam" id="PF00307">
    <property type="entry name" value="CH"/>
    <property type="match status" value="2"/>
</dbReference>
<keyword evidence="4" id="KW-0117">Actin capping</keyword>
<evidence type="ECO:0000256" key="14">
    <source>
        <dbReference type="SAM" id="MobiDB-lite"/>
    </source>
</evidence>
<feature type="coiled-coil region" evidence="13">
    <location>
        <begin position="1512"/>
        <end position="1539"/>
    </location>
</feature>
<evidence type="ECO:0000259" key="15">
    <source>
        <dbReference type="PROSITE" id="PS50002"/>
    </source>
</evidence>
<dbReference type="Gene3D" id="2.30.30.40">
    <property type="entry name" value="SH3 Domains"/>
    <property type="match status" value="1"/>
</dbReference>
<evidence type="ECO:0000256" key="10">
    <source>
        <dbReference type="ARBA" id="ARBA00023203"/>
    </source>
</evidence>
<dbReference type="InterPro" id="IPR011993">
    <property type="entry name" value="PH-like_dom_sf"/>
</dbReference>
<dbReference type="SUPFAM" id="SSF50729">
    <property type="entry name" value="PH domain-like"/>
    <property type="match status" value="1"/>
</dbReference>
<feature type="coiled-coil region" evidence="13">
    <location>
        <begin position="2754"/>
        <end position="2785"/>
    </location>
</feature>
<feature type="compositionally biased region" description="Polar residues" evidence="14">
    <location>
        <begin position="3934"/>
        <end position="3971"/>
    </location>
</feature>
<feature type="compositionally biased region" description="Low complexity" evidence="14">
    <location>
        <begin position="73"/>
        <end position="86"/>
    </location>
</feature>
<name>A0A7E4UVW3_PANRE</name>
<keyword evidence="8" id="KW-0493">Microtubule</keyword>
<evidence type="ECO:0000256" key="4">
    <source>
        <dbReference type="ARBA" id="ARBA00022467"/>
    </source>
</evidence>
<keyword evidence="11" id="KW-0206">Cytoskeleton</keyword>
<dbReference type="GO" id="GO:0005085">
    <property type="term" value="F:guanyl-nucleotide exchange factor activity"/>
    <property type="evidence" value="ECO:0007669"/>
    <property type="project" value="UniProtKB-KW"/>
</dbReference>
<keyword evidence="10" id="KW-0009">Actin-binding</keyword>
<dbReference type="CDD" id="cd00176">
    <property type="entry name" value="SPEC"/>
    <property type="match status" value="15"/>
</dbReference>
<evidence type="ECO:0000259" key="16">
    <source>
        <dbReference type="PROSITE" id="PS50003"/>
    </source>
</evidence>
<dbReference type="PROSITE" id="PS50003">
    <property type="entry name" value="PH_DOMAIN"/>
    <property type="match status" value="1"/>
</dbReference>
<dbReference type="SMART" id="SM00033">
    <property type="entry name" value="CH"/>
    <property type="match status" value="2"/>
</dbReference>
<dbReference type="PROSITE" id="PS00020">
    <property type="entry name" value="ACTININ_2"/>
    <property type="match status" value="1"/>
</dbReference>
<evidence type="ECO:0000256" key="8">
    <source>
        <dbReference type="ARBA" id="ARBA00022701"/>
    </source>
</evidence>
<feature type="region of interest" description="Disordered" evidence="14">
    <location>
        <begin position="3878"/>
        <end position="4002"/>
    </location>
</feature>
<feature type="compositionally biased region" description="Low complexity" evidence="14">
    <location>
        <begin position="1"/>
        <end position="19"/>
    </location>
</feature>
<dbReference type="GO" id="GO:0005737">
    <property type="term" value="C:cytoplasm"/>
    <property type="evidence" value="ECO:0007669"/>
    <property type="project" value="UniProtKB-ARBA"/>
</dbReference>
<dbReference type="FunFam" id="1.10.418.10:FF:000001">
    <property type="entry name" value="Actinin alpha 1"/>
    <property type="match status" value="1"/>
</dbReference>
<comment type="similarity">
    <text evidence="2">Belongs to the spectrin family.</text>
</comment>
<feature type="coiled-coil region" evidence="13">
    <location>
        <begin position="3138"/>
        <end position="3172"/>
    </location>
</feature>
<dbReference type="Gene3D" id="1.10.418.10">
    <property type="entry name" value="Calponin-like domain"/>
    <property type="match status" value="2"/>
</dbReference>
<dbReference type="PROSITE" id="PS50021">
    <property type="entry name" value="CH"/>
    <property type="match status" value="2"/>
</dbReference>
<evidence type="ECO:0000256" key="7">
    <source>
        <dbReference type="ARBA" id="ARBA00022658"/>
    </source>
</evidence>
<comment type="subcellular location">
    <subcellularLocation>
        <location evidence="1">Cytoplasm</location>
        <location evidence="1">Cytoskeleton</location>
    </subcellularLocation>
</comment>
<feature type="compositionally biased region" description="Basic residues" evidence="14">
    <location>
        <begin position="3985"/>
        <end position="4002"/>
    </location>
</feature>
<dbReference type="InterPro" id="IPR036028">
    <property type="entry name" value="SH3-like_dom_sf"/>
</dbReference>
<dbReference type="CDD" id="cd21194">
    <property type="entry name" value="CH_beta_spectrin_rpt2"/>
    <property type="match status" value="1"/>
</dbReference>
<evidence type="ECO:0000256" key="2">
    <source>
        <dbReference type="ARBA" id="ARBA00006826"/>
    </source>
</evidence>
<dbReference type="GO" id="GO:0016020">
    <property type="term" value="C:membrane"/>
    <property type="evidence" value="ECO:0007669"/>
    <property type="project" value="UniProtKB-ARBA"/>
</dbReference>
<evidence type="ECO:0000256" key="13">
    <source>
        <dbReference type="SAM" id="Coils"/>
    </source>
</evidence>
<dbReference type="InterPro" id="IPR002017">
    <property type="entry name" value="Spectrin_repeat"/>
</dbReference>
<evidence type="ECO:0000256" key="12">
    <source>
        <dbReference type="PROSITE-ProRule" id="PRU00192"/>
    </source>
</evidence>
<reference evidence="19" key="2">
    <citation type="submission" date="2020-10" db="UniProtKB">
        <authorList>
            <consortium name="WormBaseParasite"/>
        </authorList>
    </citation>
    <scope>IDENTIFICATION</scope>
</reference>
<sequence length="4002" mass="459229">MYRYNSSSSTNNSPNRNSPAAGRPPVPLPSTGAPANGATFHYSGVRTTYTTYGGGITNDPSLHSSGRSGAAREPGSYTGYPSGGPEPTDEEIMDETAYYERSRIGVLIDERAAIQKKTFTKWCNSYLNKARLEINDLYTDFHDGIMLMKFLEIISGDKLGKPNRGLLRVQKIENLNKCLDYLKKKKITLENIGAEDILDGNQRLILGLIWTIILRFTIENIVIDGEDTGDRKHAKEALLLWCQRKTAGYPNVKVENFTSSWRSGLAFNALIHAHRPDLIRFDQLNPGDAIANLNNAFDVAEKQLEIARLLDAEDINVPHPDDKSIVTYVSLYYHYFAKQKTEMTGARRVAKVVGSLMEHENLQNDFEQILSDLLVWIRATIRKLNDRRFPNSLREMMEELIAFNNYRNAEKPPKYTEKFELEALFFDIQTKRKAMGRGAYVPPEGYFVHDVETAWGELERAEHERSMALVAEIQRQERLDQKAQTFYRKASVRDSWLREITDVLKDVKVSESAKHVEAQTKLLQNISTQADAKADRFTALSEMSSELQREGYHDSDNVRAREREIIERWLAFKSLLKQHEMSLSGLKDYSSLIRDIEALRAKLTSLEPAMRTRDTGKHIMAVDELLHKHELLEAEINANVDLLNVVKKAGLEYIRNKGANYDVLQRELDALTRQYDTLIGLCRDRRMALQRAKEFFLFVQNYEEELNWLTEKHDFCVMLLNTRDISSVPQISRLYKVLESEMQAHWKRSKEIIATGERLTPLAPSKEDVQVRIGNLQTAWDSLRKVNDALGAWLQEAEQACQYFQDANDAESWIREKLTLVKSDDYGRDLSTAESLLSRHVRLEGEIRAYRNDITRLDELATQLAEMQFSFDQGSAQVVHERVTEEIIVPKVRALYAFDGNGMAVVKDEVMALLDQSNSEWWRVLQQDGTEGYVPANYCSVVPKETVAVTQQATTKVSKSQEGRAVILDRQRMISNDYRRLKEFADNRHRLLSDAIKLFKFYGECDDFESWTKETRALLQEKAPSDHIEAFRRKFDRLQAEMQSSGGTQLKRINDLADELVNEGHSKQDSIRARQDKINRIWTDLQKQFKIQADALQMAERLAEFHDICDSTRAWMNEKTDLLKKTPGLSGLQALEMDLKPLEDKMRHLRELGQAIKKDHPEYAAEIDKLLAELERQHRDLKEQAKQKINEAEQSQGAVMFDRAAKNLLEWLHRTTQVIINEPAGGLSAEDLLQAHVQLRDEIADKDYEIVYVDDLGTRLLKKNPSLTHVTAKLQEVAAAKKALEEAWNYRYHEYQQLFDLQTFNREADRIDALTKGHEAFLDIGDLGKSVEGVENLLKAHTNFESKLNAQEDRVRVFSDTADKLIHAEHHHADYINKRRDDVIAKRRAVYTASGRRRQQLDEALIYQQFRRNASELSHWIAEKKRIAADHAFMDGVGLDRALRKHQAFVAEVQANEVELKRVNHQGDELIQRQHYEKRSIRAILDDINAGWKELNALTAEKSSKLTQAADKKDISQAIKEANDRLDEIERQLAQNELGNDLRSVKELIQKRSNLDSDITVVQAKIKDIADKASEMDARGHYDAPNIAASVNSLVSRFNNLHTPVEDRRAMLEELLKWHQLAFDADVELHWIEEKRHITDTAAVPRSLTEATSLLGKHDQLEGEITTHEGNVRTIMANGNALVAAKHMSSPHIRAKCDDLKSAWDGLLDAVSKRRRSLGWAEEREQYLFEIAEIESWIAEKVNFIENNTDNIDELKAQKMAAVLKALQKDMVVYRTSLDKLAAVSAKLAKYGDPELFEGRQNKVNADFRALEDLVDSKKLEMDNYIALCNYNHESKDLESWINEQLQTAMSEDYGTDYEHLQDLKAKFDEFRSNVSVGSDRFVQCEVMANELVTKAKPYARDIFKRQEKLRSVWTLLADYVDSRGKKLDVAEELHKFNRDVAEMKERLKEKRTAMPSDLGKDVKQAQQLHLKHKNFMHELKQLHDQLTELIEEGGRLQAEYPGPNAEHINEQLKVLAELWDGLEKACNQRLGLLNASYDLQRFLSAARDFISWTDQANGEMRSDNGRTIHDLQTAELMRQEHSRLKLEIDAREEVFAEIEDKADEILEKKHYAHKEIEEKLAQVRHAYDNVKAEWDLRDKYLQQVVQFHGFSRDVRQTVSAIATRQATLQSFEIGDTVESVESGLRQFETFTKVLNKLTDRVETLDDAGQALIKANHMEVGRIEANIKRVHSALDECRMKHNDIYRALQAALQQAKFADDLMDLDAWISDKLKRLRQQLVEQSKTMSLEEKLDNLKRQQAFEIEVNANKPRIEAIRSHLATIQKSRNASPEIAARAEGVLLKWSELLSVSKQLAHALDEARDLFDFNQGVERIHLWMREKQLLLNADDMGNDLEHCQALLDRLTGKHSDQSVDDRTLQNVNVLGKKLIAQGSDSASDIAERLQTLNEQWSLLWGRMDAYQHSLEAALGVHRFNRDVDETNTRIHEKAALMSRDDQGKDLSAVEALIRKQDAIERDMSAIHSKLNHHDDAAKVLIASNPPLKESIITSLKKLEMSWKDLTELAVARRKRLLKSFNLHKYFDAIKKTEAWSSGVRNRMTSYIRPKSVADAEALISTHKDINAEIEGHEHELKLLSGYGQDIAAEQTDHKAEINRAHRRLQNIEHQIRQTWEAENIALHKALRLQQLNAQVVLTESWIASKEAVINQFDTNDSIDAVDSQLKKHDAFEKTVIGQGEDKIAALRKDSDILDDSTEPDVDRIRAKYDEVLQRYDALLENCRLKRRKLEESRELLGFISSCGEFITWMSSRLQLAYDNDFLDPTHLHSKLQKQLASEAELGANENRVHEIKSTGEALIAQKHFEKDTVKMQLDEVLSGWAELKSKSAKKTKLLKESFEAHQLARKLDDLEKWLDTVEGDLSSEDHGKDTQSTEKIMKRHSELQAEIAAKSPMVTEVVADAHQMADNGYEGLERIVEHADKLAQRYDDLKEPCQIRHDNLLDSLKFFAWSNEASEQMDWLQELLPQVRSTDYGATLHAAQSLSKKHDILEQDIRSREPVINQVVTTGIGMKNSGHFGAAEIDSLVSALRSQFNEVQRLAKERASRLSESLLSQQYYADASEAITWMRDRLPRVSNQEVGNNQATAEAYLRRLMIVEEEIAKFSDEVSKLRRTSEKLVKNNHFDSTQLTATQAQLEDLFSRLESECRARKTRLADASRYYSFCRQVDDLLAWLKEKHRIALRDDYGRDLEDCKMLIEEFKQVHRELASAGERVHAIGKTQEELLRNQNPFGSSIRAAGTELSQLWRDVNEAANDQLQALQDAKNIHIFDQQADEMLIRLGDKEAQIVSQQNEDLTAIDLASVKRFVVSHDEFMRGLFVLEKQVHELCREADRMIQQFPRTQEHLEVRRLDLEEQFKDIQKEARAFQERLTQAQNNQNYFQDYRDLMAWIRIMESAIMGEILPRDLAGCEALAVRHDEYRAEIATHEPQKDAFIAAGRKMISIGNVLSTEIGYKIEDLENGFRDLLEIWNSRRTVYEMNLDVQQWMHQAAQLEKWLIEREGLLKEDWRTVDSVENVEDMIRQFEDFLVTLDAQSPQFESLKRQTKLEQFFREVKSREQEIVNRRESQIENRRDTQQIKTLEKKKILQERRQERERRKTQEISVIRRTPSQETAPEFVATTLPRATNRRQSTISNEDAVVASTISQLPTTSSSDVRPQGPEGDTVVLRKSTELLAGSSRTPGFNTRRKTQSFNTMNPFSVDLTAIDMHGYLERKNDLQSGGKRATVRSWKRHYTILCGQLLCFFKDYDAYMSNMADAPPVYIHNASCTVTTKRTNAFTLSTQDGSVYHFACCDILSDKKDANVKANYGKMIEWVEKVNFHAKLEPRNQLKSFRTNGDDAPLMAPPPRPDARSRTLEHRTSGASRSSVATYDYGSLDSPRRSVAGASTSTLGYDNSELRPTSSIETVEQITTTASPSQPHHATQQSSDGDDTDSVKKRRFPAIFKRASKHSNK</sequence>
<dbReference type="InterPro" id="IPR001849">
    <property type="entry name" value="PH_domain"/>
</dbReference>
<feature type="compositionally biased region" description="Polar residues" evidence="14">
    <location>
        <begin position="58"/>
        <end position="67"/>
    </location>
</feature>
<evidence type="ECO:0000256" key="11">
    <source>
        <dbReference type="ARBA" id="ARBA00023212"/>
    </source>
</evidence>
<keyword evidence="6" id="KW-0597">Phosphoprotein</keyword>
<dbReference type="InterPro" id="IPR001452">
    <property type="entry name" value="SH3_domain"/>
</dbReference>
<dbReference type="GO" id="GO:0003779">
    <property type="term" value="F:actin binding"/>
    <property type="evidence" value="ECO:0007669"/>
    <property type="project" value="UniProtKB-KW"/>
</dbReference>
<feature type="domain" description="SH3" evidence="15">
    <location>
        <begin position="887"/>
        <end position="944"/>
    </location>
</feature>
<evidence type="ECO:0000259" key="17">
    <source>
        <dbReference type="PROSITE" id="PS50021"/>
    </source>
</evidence>
<dbReference type="Gene3D" id="2.30.29.30">
    <property type="entry name" value="Pleckstrin-homology domain (PH domain)/Phosphotyrosine-binding domain (PTB)"/>
    <property type="match status" value="1"/>
</dbReference>
<dbReference type="FunFam" id="1.10.418.10:FF:000004">
    <property type="entry name" value="Spectrin beta chain"/>
    <property type="match status" value="1"/>
</dbReference>
<dbReference type="SMART" id="SM00233">
    <property type="entry name" value="PH"/>
    <property type="match status" value="1"/>
</dbReference>
<dbReference type="GO" id="GO:0005874">
    <property type="term" value="C:microtubule"/>
    <property type="evidence" value="ECO:0007669"/>
    <property type="project" value="UniProtKB-KW"/>
</dbReference>
<feature type="coiled-coil region" evidence="13">
    <location>
        <begin position="1132"/>
        <end position="1198"/>
    </location>
</feature>
<dbReference type="FunFam" id="1.20.58.60:FF:000007">
    <property type="entry name" value="Spectrin alpha chain non-erythrocytic 1"/>
    <property type="match status" value="1"/>
</dbReference>
<dbReference type="SUPFAM" id="SSF47576">
    <property type="entry name" value="Calponin-homology domain, CH-domain"/>
    <property type="match status" value="1"/>
</dbReference>
<accession>A0A7E4UVW3</accession>
<keyword evidence="3 12" id="KW-0728">SH3 domain</keyword>
<feature type="coiled-coil region" evidence="13">
    <location>
        <begin position="3614"/>
        <end position="3648"/>
    </location>
</feature>